<evidence type="ECO:0000256" key="1">
    <source>
        <dbReference type="SAM" id="MobiDB-lite"/>
    </source>
</evidence>
<dbReference type="RefSeq" id="WP_184809697.1">
    <property type="nucleotide sequence ID" value="NZ_JACHJQ010000002.1"/>
</dbReference>
<proteinExistence type="predicted"/>
<comment type="caution">
    <text evidence="3">The sequence shown here is derived from an EMBL/GenBank/DDBJ whole genome shotgun (WGS) entry which is preliminary data.</text>
</comment>
<dbReference type="Gene3D" id="3.30.450.40">
    <property type="match status" value="1"/>
</dbReference>
<dbReference type="AlphaFoldDB" id="A0A7W7Q1X4"/>
<dbReference type="Proteomes" id="UP000520767">
    <property type="component" value="Unassembled WGS sequence"/>
</dbReference>
<dbReference type="InterPro" id="IPR029016">
    <property type="entry name" value="GAF-like_dom_sf"/>
</dbReference>
<dbReference type="SMART" id="SM00065">
    <property type="entry name" value="GAF"/>
    <property type="match status" value="1"/>
</dbReference>
<gene>
    <name evidence="3" type="ORF">FHR82_001687</name>
</gene>
<feature type="domain" description="GAF" evidence="2">
    <location>
        <begin position="75"/>
        <end position="226"/>
    </location>
</feature>
<name>A0A7W7Q1X4_9PSEU</name>
<evidence type="ECO:0000313" key="4">
    <source>
        <dbReference type="Proteomes" id="UP000520767"/>
    </source>
</evidence>
<reference evidence="3 4" key="1">
    <citation type="submission" date="2020-08" db="EMBL/GenBank/DDBJ databases">
        <title>Genomic Encyclopedia of Type Strains, Phase III (KMG-III): the genomes of soil and plant-associated and newly described type strains.</title>
        <authorList>
            <person name="Whitman W."/>
        </authorList>
    </citation>
    <scope>NUCLEOTIDE SEQUENCE [LARGE SCALE GENOMIC DNA]</scope>
    <source>
        <strain evidence="3 4">CECT 8960</strain>
    </source>
</reference>
<dbReference type="InterPro" id="IPR003018">
    <property type="entry name" value="GAF"/>
</dbReference>
<dbReference type="EMBL" id="JACHJQ010000002">
    <property type="protein sequence ID" value="MBB4905470.1"/>
    <property type="molecule type" value="Genomic_DNA"/>
</dbReference>
<feature type="region of interest" description="Disordered" evidence="1">
    <location>
        <begin position="220"/>
        <end position="244"/>
    </location>
</feature>
<keyword evidence="4" id="KW-1185">Reference proteome</keyword>
<dbReference type="SUPFAM" id="SSF55781">
    <property type="entry name" value="GAF domain-like"/>
    <property type="match status" value="1"/>
</dbReference>
<organism evidence="3 4">
    <name type="scientific">Actinophytocola algeriensis</name>
    <dbReference type="NCBI Taxonomy" id="1768010"/>
    <lineage>
        <taxon>Bacteria</taxon>
        <taxon>Bacillati</taxon>
        <taxon>Actinomycetota</taxon>
        <taxon>Actinomycetes</taxon>
        <taxon>Pseudonocardiales</taxon>
        <taxon>Pseudonocardiaceae</taxon>
    </lineage>
</organism>
<accession>A0A7W7Q1X4</accession>
<evidence type="ECO:0000313" key="3">
    <source>
        <dbReference type="EMBL" id="MBB4905470.1"/>
    </source>
</evidence>
<protein>
    <recommendedName>
        <fullName evidence="2">GAF domain-containing protein</fullName>
    </recommendedName>
</protein>
<evidence type="ECO:0000259" key="2">
    <source>
        <dbReference type="SMART" id="SM00065"/>
    </source>
</evidence>
<sequence>MSDADLVRLRALRQDAAMKRHEAVRQRERMVAGQQQLLIDTEIRTTRQALLRGARRRGGSSAAVLFDSEFLTVADPTSLTQAVVAAALTVADSCDLQLLDPHDNSLRITAHHGFTPAFLRFFAHVGPTTPSACGRALSTGRPALVEDVAHSPIFTGRPTLEAMMDVGTRAVASYPLHATDGTVLGVLSLHHRRPHPPRDDCVLVARGAALALTQLSSPFSAAGAHETTRRRAVLPRRGDVADPA</sequence>
<dbReference type="Pfam" id="PF01590">
    <property type="entry name" value="GAF"/>
    <property type="match status" value="1"/>
</dbReference>